<dbReference type="GO" id="GO:0009307">
    <property type="term" value="P:DNA restriction-modification system"/>
    <property type="evidence" value="ECO:0007669"/>
    <property type="project" value="UniProtKB-KW"/>
</dbReference>
<comment type="caution">
    <text evidence="3">The sequence shown here is derived from an EMBL/GenBank/DDBJ whole genome shotgun (WGS) entry which is preliminary data.</text>
</comment>
<evidence type="ECO:0000313" key="3">
    <source>
        <dbReference type="EMBL" id="TCS80778.1"/>
    </source>
</evidence>
<dbReference type="PANTHER" id="PTHR42998">
    <property type="entry name" value="TYPE I RESTRICTION ENZYME HINDVIIP M PROTEIN-RELATED"/>
    <property type="match status" value="1"/>
</dbReference>
<proteinExistence type="predicted"/>
<reference evidence="3 4" key="1">
    <citation type="submission" date="2019-03" db="EMBL/GenBank/DDBJ databases">
        <title>Genomic Encyclopedia of Type Strains, Phase IV (KMG-IV): sequencing the most valuable type-strain genomes for metagenomic binning, comparative biology and taxonomic classification.</title>
        <authorList>
            <person name="Goeker M."/>
        </authorList>
    </citation>
    <scope>NUCLEOTIDE SEQUENCE [LARGE SCALE GENOMIC DNA]</scope>
    <source>
        <strain evidence="3 4">DSM 23802</strain>
    </source>
</reference>
<dbReference type="Gene3D" id="3.40.50.150">
    <property type="entry name" value="Vaccinia Virus protein VP39"/>
    <property type="match status" value="1"/>
</dbReference>
<name>A0A4R3KCF2_9BACI</name>
<dbReference type="SUPFAM" id="SSF53335">
    <property type="entry name" value="S-adenosyl-L-methionine-dependent methyltransferases"/>
    <property type="match status" value="1"/>
</dbReference>
<sequence>MKIRPYYSMESSEWLEGEPSLNKKKNVSREEIRKWILNELIESYYYPREWVGKRIKLVETEEFFGLTVLTKVNYPFLIVSIAEPGCFEKAEKALSVFFDKYPLAGLGIVSDGSVDGTKAVRKNFSSQQIEYIVDIESYQLPNKANFIYRYEEFPRDTKSRNIQSLLSEKVENVFFEAHSHLRDIDGLHADEALDELCKIIYCKLYDENETLVDHLPKMQRAIYGSTEELAVNIRMMYQQANEKVVVKHKTQNLHMGVFNTDIKLSSAALAKVVEVLQHYNLTHSNIDVKGRAFQKVINPAIRAGMGQYFTPLVIVELMVQIARPSINDFVLDPFCGSGHFLSKTFEYVRNTLNIDNEKDLEEIMKEFASKNLHGIEKSDRMVRIAMTDMMLHGDGSTHIRCSDSLLDFRNYTDLKPELYDLILTNPPFGSLLGVEAFMQLGSFVLTEGYKTVPLEVLGLERCMQFLRPGGKLGIVLPDGLLANKRTQYVREWIEEHAKIRAIISLPLETFAPFGANIKTSIIFLRKWDIGEIKEENYNIFLAQIDNIGYDATGHLKSGSEIDEVREAVLEFLDKEGW</sequence>
<dbReference type="InterPro" id="IPR002052">
    <property type="entry name" value="DNA_methylase_N6_adenine_CS"/>
</dbReference>
<dbReference type="Pfam" id="PF02384">
    <property type="entry name" value="N6_Mtase"/>
    <property type="match status" value="1"/>
</dbReference>
<dbReference type="PANTHER" id="PTHR42998:SF1">
    <property type="entry name" value="TYPE I RESTRICTION ENZYME HINDI METHYLASE SUBUNIT"/>
    <property type="match status" value="1"/>
</dbReference>
<dbReference type="GO" id="GO:0003677">
    <property type="term" value="F:DNA binding"/>
    <property type="evidence" value="ECO:0007669"/>
    <property type="project" value="InterPro"/>
</dbReference>
<dbReference type="InterPro" id="IPR052916">
    <property type="entry name" value="Type-I_RE_MTase_Subunit"/>
</dbReference>
<dbReference type="Proteomes" id="UP000295788">
    <property type="component" value="Unassembled WGS sequence"/>
</dbReference>
<dbReference type="GO" id="GO:0032259">
    <property type="term" value="P:methylation"/>
    <property type="evidence" value="ECO:0007669"/>
    <property type="project" value="InterPro"/>
</dbReference>
<evidence type="ECO:0000259" key="2">
    <source>
        <dbReference type="Pfam" id="PF02384"/>
    </source>
</evidence>
<dbReference type="GO" id="GO:0008170">
    <property type="term" value="F:N-methyltransferase activity"/>
    <property type="evidence" value="ECO:0007669"/>
    <property type="project" value="InterPro"/>
</dbReference>
<keyword evidence="1" id="KW-0680">Restriction system</keyword>
<dbReference type="PROSITE" id="PS00092">
    <property type="entry name" value="N6_MTASE"/>
    <property type="match status" value="1"/>
</dbReference>
<dbReference type="EMBL" id="SMAB01000015">
    <property type="protein sequence ID" value="TCS80778.1"/>
    <property type="molecule type" value="Genomic_DNA"/>
</dbReference>
<evidence type="ECO:0000313" key="4">
    <source>
        <dbReference type="Proteomes" id="UP000295788"/>
    </source>
</evidence>
<dbReference type="InterPro" id="IPR029063">
    <property type="entry name" value="SAM-dependent_MTases_sf"/>
</dbReference>
<evidence type="ECO:0000256" key="1">
    <source>
        <dbReference type="ARBA" id="ARBA00022747"/>
    </source>
</evidence>
<accession>A0A4R3KCF2</accession>
<dbReference type="OrthoDB" id="9814572at2"/>
<dbReference type="RefSeq" id="WP_132769561.1">
    <property type="nucleotide sequence ID" value="NZ_SMAB01000015.1"/>
</dbReference>
<keyword evidence="4" id="KW-1185">Reference proteome</keyword>
<dbReference type="CDD" id="cd02440">
    <property type="entry name" value="AdoMet_MTases"/>
    <property type="match status" value="1"/>
</dbReference>
<dbReference type="AlphaFoldDB" id="A0A4R3KCF2"/>
<organism evidence="3 4">
    <name type="scientific">Tepidibacillus fermentans</name>
    <dbReference type="NCBI Taxonomy" id="1281767"/>
    <lineage>
        <taxon>Bacteria</taxon>
        <taxon>Bacillati</taxon>
        <taxon>Bacillota</taxon>
        <taxon>Bacilli</taxon>
        <taxon>Bacillales</taxon>
        <taxon>Bacillaceae</taxon>
        <taxon>Tepidibacillus</taxon>
    </lineage>
</organism>
<protein>
    <submittedName>
        <fullName evidence="3">Type I restriction enzyme M protein</fullName>
    </submittedName>
</protein>
<feature type="domain" description="DNA methylase adenine-specific" evidence="2">
    <location>
        <begin position="303"/>
        <end position="527"/>
    </location>
</feature>
<gene>
    <name evidence="3" type="ORF">EDD72_1152</name>
</gene>
<dbReference type="InterPro" id="IPR003356">
    <property type="entry name" value="DNA_methylase_A-5"/>
</dbReference>
<dbReference type="PRINTS" id="PR00507">
    <property type="entry name" value="N12N6MTFRASE"/>
</dbReference>